<dbReference type="EMBL" id="OR367448">
    <property type="protein sequence ID" value="WEM05533.1"/>
    <property type="molecule type" value="Genomic_DNA"/>
</dbReference>
<accession>A0AA49ENA7</accession>
<dbReference type="Proteomes" id="UP001182455">
    <property type="component" value="Segment"/>
</dbReference>
<evidence type="ECO:0000313" key="1">
    <source>
        <dbReference type="EMBL" id="WEM05533.1"/>
    </source>
</evidence>
<organism evidence="1 2">
    <name type="scientific">Ralstonia phage BOESR1</name>
    <dbReference type="NCBI Taxonomy" id="3034917"/>
    <lineage>
        <taxon>Viruses</taxon>
        <taxon>Duplodnaviria</taxon>
        <taxon>Heunggongvirae</taxon>
        <taxon>Uroviricota</taxon>
        <taxon>Caudoviricetes</taxon>
        <taxon>Autographivirales</taxon>
        <taxon>Autographivirales incertae sedis</taxon>
        <taxon>Boesrvirus</taxon>
        <taxon>Boesrvirus BOESR1</taxon>
    </lineage>
</organism>
<protein>
    <submittedName>
        <fullName evidence="1">Tail protein</fullName>
    </submittedName>
</protein>
<gene>
    <name evidence="1" type="ORF">HIBIKMCM_00044</name>
</gene>
<sequence>MKTTDLAWAGQVFFQLPAYVGTPTATVNGTARSLTAVTSGVKLATPAAQDDTVTITFNAVLVANPRLEVFTPLTGTTIAPSEFCDVARVANESTIAALTITFPPNPSKEGQQFRVLTTSQITNVTWTGAARLGGPTMPFGAGRSATFEWSVAQQEWVFIN</sequence>
<name>A0AA49ENA7_9CAUD</name>
<keyword evidence="2" id="KW-1185">Reference proteome</keyword>
<reference evidence="1" key="1">
    <citation type="submission" date="2023-07" db="EMBL/GenBank/DDBJ databases">
        <title>First report of Ralstonia pseudosolanacearum infecting Boesenbergia rotunda from Thailand.</title>
        <authorList>
            <person name="Carroll S."/>
            <person name="McGreig S."/>
            <person name="Bryning A."/>
            <person name="Vicente J.G."/>
            <person name="Aspin A."/>
        </authorList>
    </citation>
    <scope>NUCLEOTIDE SEQUENCE</scope>
</reference>
<evidence type="ECO:0000313" key="2">
    <source>
        <dbReference type="Proteomes" id="UP001182455"/>
    </source>
</evidence>
<proteinExistence type="predicted"/>